<keyword evidence="1" id="KW-0472">Membrane</keyword>
<keyword evidence="1" id="KW-1133">Transmembrane helix</keyword>
<evidence type="ECO:0000313" key="3">
    <source>
        <dbReference type="Proteomes" id="UP000325672"/>
    </source>
</evidence>
<organism evidence="2 3">
    <name type="scientific">Aspergillus pseudotamarii</name>
    <dbReference type="NCBI Taxonomy" id="132259"/>
    <lineage>
        <taxon>Eukaryota</taxon>
        <taxon>Fungi</taxon>
        <taxon>Dikarya</taxon>
        <taxon>Ascomycota</taxon>
        <taxon>Pezizomycotina</taxon>
        <taxon>Eurotiomycetes</taxon>
        <taxon>Eurotiomycetidae</taxon>
        <taxon>Eurotiales</taxon>
        <taxon>Aspergillaceae</taxon>
        <taxon>Aspergillus</taxon>
        <taxon>Aspergillus subgen. Circumdati</taxon>
    </lineage>
</organism>
<name>A0A5N6SSF5_ASPPS</name>
<dbReference type="GeneID" id="43648251"/>
<feature type="transmembrane region" description="Helical" evidence="1">
    <location>
        <begin position="6"/>
        <end position="29"/>
    </location>
</feature>
<accession>A0A5N6SSF5</accession>
<sequence length="94" mass="11015">MYYQSFLHQSASFHVIVLCIWSGKAYLVYKLELCGTSTRIYFLCTALHRMSYSLIITNNNCLTTSILHACPSSILQHFYFPYLFIVPQFHPKRL</sequence>
<gene>
    <name evidence="2" type="ORF">BDV38DRAFT_85380</name>
</gene>
<evidence type="ECO:0000313" key="2">
    <source>
        <dbReference type="EMBL" id="KAE8137608.1"/>
    </source>
</evidence>
<keyword evidence="3" id="KW-1185">Reference proteome</keyword>
<dbReference type="RefSeq" id="XP_031913671.1">
    <property type="nucleotide sequence ID" value="XM_032064041.1"/>
</dbReference>
<dbReference type="AlphaFoldDB" id="A0A5N6SSF5"/>
<reference evidence="2 3" key="1">
    <citation type="submission" date="2019-04" db="EMBL/GenBank/DDBJ databases">
        <title>Friends and foes A comparative genomics study of 23 Aspergillus species from section Flavi.</title>
        <authorList>
            <consortium name="DOE Joint Genome Institute"/>
            <person name="Kjaerbolling I."/>
            <person name="Vesth T."/>
            <person name="Frisvad J.C."/>
            <person name="Nybo J.L."/>
            <person name="Theobald S."/>
            <person name="Kildgaard S."/>
            <person name="Isbrandt T."/>
            <person name="Kuo A."/>
            <person name="Sato A."/>
            <person name="Lyhne E.K."/>
            <person name="Kogle M.E."/>
            <person name="Wiebenga A."/>
            <person name="Kun R.S."/>
            <person name="Lubbers R.J."/>
            <person name="Makela M.R."/>
            <person name="Barry K."/>
            <person name="Chovatia M."/>
            <person name="Clum A."/>
            <person name="Daum C."/>
            <person name="Haridas S."/>
            <person name="He G."/>
            <person name="LaButti K."/>
            <person name="Lipzen A."/>
            <person name="Mondo S."/>
            <person name="Riley R."/>
            <person name="Salamov A."/>
            <person name="Simmons B.A."/>
            <person name="Magnuson J.K."/>
            <person name="Henrissat B."/>
            <person name="Mortensen U.H."/>
            <person name="Larsen T.O."/>
            <person name="Devries R.P."/>
            <person name="Grigoriev I.V."/>
            <person name="Machida M."/>
            <person name="Baker S.E."/>
            <person name="Andersen M.R."/>
        </authorList>
    </citation>
    <scope>NUCLEOTIDE SEQUENCE [LARGE SCALE GENOMIC DNA]</scope>
    <source>
        <strain evidence="2 3">CBS 117625</strain>
    </source>
</reference>
<protein>
    <submittedName>
        <fullName evidence="2">Uncharacterized protein</fullName>
    </submittedName>
</protein>
<keyword evidence="1" id="KW-0812">Transmembrane</keyword>
<dbReference type="EMBL" id="ML743576">
    <property type="protein sequence ID" value="KAE8137608.1"/>
    <property type="molecule type" value="Genomic_DNA"/>
</dbReference>
<evidence type="ECO:0000256" key="1">
    <source>
        <dbReference type="SAM" id="Phobius"/>
    </source>
</evidence>
<proteinExistence type="predicted"/>
<dbReference type="Proteomes" id="UP000325672">
    <property type="component" value="Unassembled WGS sequence"/>
</dbReference>